<keyword evidence="3" id="KW-0328">Glycosyltransferase</keyword>
<dbReference type="GO" id="GO:0008955">
    <property type="term" value="F:peptidoglycan glycosyltransferase activity"/>
    <property type="evidence" value="ECO:0007669"/>
    <property type="project" value="UniProtKB-EC"/>
</dbReference>
<feature type="region of interest" description="Disordered" evidence="9">
    <location>
        <begin position="644"/>
        <end position="778"/>
    </location>
</feature>
<dbReference type="InterPro" id="IPR001264">
    <property type="entry name" value="Glyco_trans_51"/>
</dbReference>
<dbReference type="GO" id="GO:0006508">
    <property type="term" value="P:proteolysis"/>
    <property type="evidence" value="ECO:0007669"/>
    <property type="project" value="UniProtKB-KW"/>
</dbReference>
<dbReference type="InterPro" id="IPR036950">
    <property type="entry name" value="PBP_transglycosylase"/>
</dbReference>
<reference evidence="13 14" key="1">
    <citation type="submission" date="2020-08" db="EMBL/GenBank/DDBJ databases">
        <title>Genomic Encyclopedia of Type Strains, Phase IV (KMG-IV): sequencing the most valuable type-strain genomes for metagenomic binning, comparative biology and taxonomic classification.</title>
        <authorList>
            <person name="Goeker M."/>
        </authorList>
    </citation>
    <scope>NUCLEOTIDE SEQUENCE [LARGE SCALE GENOMIC DNA]</scope>
    <source>
        <strain evidence="13 14">DSM 44197</strain>
    </source>
</reference>
<evidence type="ECO:0000256" key="9">
    <source>
        <dbReference type="SAM" id="MobiDB-lite"/>
    </source>
</evidence>
<evidence type="ECO:0000256" key="7">
    <source>
        <dbReference type="ARBA" id="ARBA00034000"/>
    </source>
</evidence>
<dbReference type="GO" id="GO:0008658">
    <property type="term" value="F:penicillin binding"/>
    <property type="evidence" value="ECO:0007669"/>
    <property type="project" value="InterPro"/>
</dbReference>
<evidence type="ECO:0000256" key="3">
    <source>
        <dbReference type="ARBA" id="ARBA00022676"/>
    </source>
</evidence>
<dbReference type="AlphaFoldDB" id="A0A7W3QKK7"/>
<keyword evidence="2" id="KW-0645">Protease</keyword>
<dbReference type="InterPro" id="IPR050396">
    <property type="entry name" value="Glycosyltr_51/Transpeptidase"/>
</dbReference>
<dbReference type="InterPro" id="IPR023346">
    <property type="entry name" value="Lysozyme-like_dom_sf"/>
</dbReference>
<evidence type="ECO:0000256" key="2">
    <source>
        <dbReference type="ARBA" id="ARBA00022670"/>
    </source>
</evidence>
<keyword evidence="10" id="KW-0472">Membrane</keyword>
<proteinExistence type="predicted"/>
<dbReference type="PANTHER" id="PTHR32282">
    <property type="entry name" value="BINDING PROTEIN TRANSPEPTIDASE, PUTATIVE-RELATED"/>
    <property type="match status" value="1"/>
</dbReference>
<evidence type="ECO:0000259" key="11">
    <source>
        <dbReference type="Pfam" id="PF00905"/>
    </source>
</evidence>
<keyword evidence="6" id="KW-0511">Multifunctional enzyme</keyword>
<dbReference type="Gene3D" id="3.40.710.10">
    <property type="entry name" value="DD-peptidase/beta-lactamase superfamily"/>
    <property type="match status" value="1"/>
</dbReference>
<comment type="catalytic activity">
    <reaction evidence="8">
        <text>[GlcNAc-(1-&gt;4)-Mur2Ac(oyl-L-Ala-gamma-D-Glu-L-Lys-D-Ala-D-Ala)](n)-di-trans,octa-cis-undecaprenyl diphosphate + beta-D-GlcNAc-(1-&gt;4)-Mur2Ac(oyl-L-Ala-gamma-D-Glu-L-Lys-D-Ala-D-Ala)-di-trans,octa-cis-undecaprenyl diphosphate = [GlcNAc-(1-&gt;4)-Mur2Ac(oyl-L-Ala-gamma-D-Glu-L-Lys-D-Ala-D-Ala)](n+1)-di-trans,octa-cis-undecaprenyl diphosphate + di-trans,octa-cis-undecaprenyl diphosphate + H(+)</text>
        <dbReference type="Rhea" id="RHEA:23708"/>
        <dbReference type="Rhea" id="RHEA-COMP:9602"/>
        <dbReference type="Rhea" id="RHEA-COMP:9603"/>
        <dbReference type="ChEBI" id="CHEBI:15378"/>
        <dbReference type="ChEBI" id="CHEBI:58405"/>
        <dbReference type="ChEBI" id="CHEBI:60033"/>
        <dbReference type="ChEBI" id="CHEBI:78435"/>
        <dbReference type="EC" id="2.4.99.28"/>
    </reaction>
</comment>
<dbReference type="Proteomes" id="UP000572680">
    <property type="component" value="Unassembled WGS sequence"/>
</dbReference>
<organism evidence="13 14">
    <name type="scientific">Actinomadura namibiensis</name>
    <dbReference type="NCBI Taxonomy" id="182080"/>
    <lineage>
        <taxon>Bacteria</taxon>
        <taxon>Bacillati</taxon>
        <taxon>Actinomycetota</taxon>
        <taxon>Actinomycetes</taxon>
        <taxon>Streptosporangiales</taxon>
        <taxon>Thermomonosporaceae</taxon>
        <taxon>Actinomadura</taxon>
    </lineage>
</organism>
<evidence type="ECO:0000256" key="4">
    <source>
        <dbReference type="ARBA" id="ARBA00022679"/>
    </source>
</evidence>
<sequence length="778" mass="85501">MRHLRSRDTGWRRFLPSWKVVLGTTLLGGASVAAMVGVAYANTPVPKQPTVQGVEDEASIFYYADGKTEIGRIGKRREIIDKLDKIPPHVQDAVLAAENRSFWSDKGGISIKGTSRAVWLNLTGGRGGGSTITQQLAKNYYSNPLDRSYSRKVKELFISMKLEEESSKEEILRLYLNTVSFGRDTYGIQAAAREFFDKNVGKLTVEEAAVLAGAIQDPNRDIAKKQNRDWVTGRYRYVLNGLVEMKKLDKARADQMGQRLPRILTVNAHSPVYAGHKGYMLMRAKEELRRMGIKETELTTDGLRVYTTFDKKKMDLAKAAAERGVPQINAVQLAKRKIRVGLVSVNNANGEVEAFYGGPDYLKYAFDNVWSGSAQAGSAMKPYVLATALKQGYSLRSMVEGRSRIPLNFNGDVVPVGTPGAIKVPNGHSAGPAVNLIDATADSTNTAYVQLGLKVRLQNVVKTATDAGVSPDMLKPFAAQAGLSLGINNIRPIEQAAGYQAFANGGTYHKPHVIRRVMTKDNKPHQKKYRHETRKVFDAGVAADATYAMQQVVRRGTGTSAALPDGRPVAGKTGTTDRNVATWFVGYIPQVSTAVTMYSDKVDPVTKLKRPLILDGHGEIEGGSGPAKIWRAYMAEATDGMEIKQFPPPVFGGRTELWAKPPKKKEKKEEKKEEDKDRPEWCNLPWLKDHPRCKGEGGQPDDQNKPPCQSPVANDSCDPNKPPSRKPPFWWCASHPEHPWCRRGGGGGGGRDQDDNGLIFPNSAGRVPLVVSPGRPRT</sequence>
<feature type="domain" description="Glycosyl transferase family 51" evidence="12">
    <location>
        <begin position="69"/>
        <end position="241"/>
    </location>
</feature>
<comment type="catalytic activity">
    <reaction evidence="7">
        <text>Preferential cleavage: (Ac)2-L-Lys-D-Ala-|-D-Ala. Also transpeptidation of peptidyl-alanyl moieties that are N-acyl substituents of D-alanine.</text>
        <dbReference type="EC" id="3.4.16.4"/>
    </reaction>
</comment>
<dbReference type="Pfam" id="PF00912">
    <property type="entry name" value="Transgly"/>
    <property type="match status" value="1"/>
</dbReference>
<keyword evidence="1 13" id="KW-0121">Carboxypeptidase</keyword>
<dbReference type="GO" id="GO:0009252">
    <property type="term" value="P:peptidoglycan biosynthetic process"/>
    <property type="evidence" value="ECO:0007669"/>
    <property type="project" value="TreeGrafter"/>
</dbReference>
<keyword evidence="10" id="KW-1133">Transmembrane helix</keyword>
<keyword evidence="14" id="KW-1185">Reference proteome</keyword>
<dbReference type="SUPFAM" id="SSF53955">
    <property type="entry name" value="Lysozyme-like"/>
    <property type="match status" value="1"/>
</dbReference>
<dbReference type="GO" id="GO:0009002">
    <property type="term" value="F:serine-type D-Ala-D-Ala carboxypeptidase activity"/>
    <property type="evidence" value="ECO:0007669"/>
    <property type="project" value="UniProtKB-EC"/>
</dbReference>
<dbReference type="PANTHER" id="PTHR32282:SF34">
    <property type="entry name" value="PENICILLIN-BINDING PROTEIN 1A"/>
    <property type="match status" value="1"/>
</dbReference>
<evidence type="ECO:0000256" key="5">
    <source>
        <dbReference type="ARBA" id="ARBA00022801"/>
    </source>
</evidence>
<comment type="caution">
    <text evidence="13">The sequence shown here is derived from an EMBL/GenBank/DDBJ whole genome shotgun (WGS) entry which is preliminary data.</text>
</comment>
<dbReference type="RefSeq" id="WP_182842919.1">
    <property type="nucleotide sequence ID" value="NZ_BAAALP010000002.1"/>
</dbReference>
<dbReference type="InterPro" id="IPR001460">
    <property type="entry name" value="PCN-bd_Tpept"/>
</dbReference>
<dbReference type="EMBL" id="JACJIA010000002">
    <property type="protein sequence ID" value="MBA8950515.1"/>
    <property type="molecule type" value="Genomic_DNA"/>
</dbReference>
<feature type="compositionally biased region" description="Basic and acidic residues" evidence="9">
    <location>
        <begin position="667"/>
        <end position="680"/>
    </location>
</feature>
<feature type="domain" description="Penicillin-binding protein transpeptidase" evidence="11">
    <location>
        <begin position="342"/>
        <end position="597"/>
    </location>
</feature>
<dbReference type="SUPFAM" id="SSF56601">
    <property type="entry name" value="beta-lactamase/transpeptidase-like"/>
    <property type="match status" value="1"/>
</dbReference>
<keyword evidence="5" id="KW-0378">Hydrolase</keyword>
<evidence type="ECO:0000256" key="6">
    <source>
        <dbReference type="ARBA" id="ARBA00023268"/>
    </source>
</evidence>
<evidence type="ECO:0000259" key="12">
    <source>
        <dbReference type="Pfam" id="PF00912"/>
    </source>
</evidence>
<dbReference type="Pfam" id="PF00905">
    <property type="entry name" value="Transpeptidase"/>
    <property type="match status" value="1"/>
</dbReference>
<keyword evidence="4" id="KW-0808">Transferase</keyword>
<protein>
    <submittedName>
        <fullName evidence="13">Membrane peptidoglycan carboxypeptidase</fullName>
    </submittedName>
</protein>
<dbReference type="InterPro" id="IPR012338">
    <property type="entry name" value="Beta-lactam/transpept-like"/>
</dbReference>
<name>A0A7W3QKK7_ACTNM</name>
<evidence type="ECO:0000313" key="14">
    <source>
        <dbReference type="Proteomes" id="UP000572680"/>
    </source>
</evidence>
<accession>A0A7W3QKK7</accession>
<evidence type="ECO:0000256" key="1">
    <source>
        <dbReference type="ARBA" id="ARBA00022645"/>
    </source>
</evidence>
<dbReference type="GO" id="GO:0030288">
    <property type="term" value="C:outer membrane-bounded periplasmic space"/>
    <property type="evidence" value="ECO:0007669"/>
    <property type="project" value="TreeGrafter"/>
</dbReference>
<dbReference type="Gene3D" id="1.10.3810.10">
    <property type="entry name" value="Biosynthetic peptidoglycan transglycosylase-like"/>
    <property type="match status" value="1"/>
</dbReference>
<keyword evidence="10" id="KW-0812">Transmembrane</keyword>
<evidence type="ECO:0000256" key="8">
    <source>
        <dbReference type="ARBA" id="ARBA00049902"/>
    </source>
</evidence>
<gene>
    <name evidence="13" type="ORF">HNR61_002128</name>
</gene>
<evidence type="ECO:0000313" key="13">
    <source>
        <dbReference type="EMBL" id="MBA8950515.1"/>
    </source>
</evidence>
<evidence type="ECO:0000256" key="10">
    <source>
        <dbReference type="SAM" id="Phobius"/>
    </source>
</evidence>
<feature type="transmembrane region" description="Helical" evidence="10">
    <location>
        <begin position="20"/>
        <end position="41"/>
    </location>
</feature>